<gene>
    <name evidence="1" type="ORF">F7D95_16455</name>
</gene>
<evidence type="ECO:0000313" key="2">
    <source>
        <dbReference type="Proteomes" id="UP000442105"/>
    </source>
</evidence>
<accession>A0AA90UJZ8</accession>
<dbReference type="AlphaFoldDB" id="A0AA90UJZ8"/>
<organism evidence="1 2">
    <name type="scientific">Segatella copri</name>
    <dbReference type="NCBI Taxonomy" id="165179"/>
    <lineage>
        <taxon>Bacteria</taxon>
        <taxon>Pseudomonadati</taxon>
        <taxon>Bacteroidota</taxon>
        <taxon>Bacteroidia</taxon>
        <taxon>Bacteroidales</taxon>
        <taxon>Prevotellaceae</taxon>
        <taxon>Segatella</taxon>
    </lineage>
</organism>
<sequence length="338" mass="40211">MLTKELEYKINNVLQQFSFTGLLKGDMGVCIYYFVLGRMRHDPQMTQLGEATLEKIMANMGQNKILFMEEGITGIALGISFLLKYKFVEGDVNEVLQDIDDHIYKGTCSLLEKEVTPNIKLPILDVLIYFIVRYINVNSAIRKKLYLRFIEHLFNYIYIHRQDNFYQETFPFNLMKEQYLFMGVLVWIYQLGIDQKRIENIFHEMKLFLFSCHPVLHANRFHLMTVARCVGKFTHDTEWMNFAERLAQDIDIRHILENELTNKNIMPQTGVIGIWLLQKLNIWMGFAMNDQNYDFEKRIVESSLWERIEHDGEFFSNYYSLNGYCGIRLFLDYLKRKV</sequence>
<dbReference type="RefSeq" id="WP_153129650.1">
    <property type="nucleotide sequence ID" value="NZ_VZCW01000404.1"/>
</dbReference>
<dbReference type="SUPFAM" id="SSF158745">
    <property type="entry name" value="LanC-like"/>
    <property type="match status" value="1"/>
</dbReference>
<dbReference type="Gene3D" id="1.50.10.20">
    <property type="match status" value="1"/>
</dbReference>
<proteinExistence type="predicted"/>
<comment type="caution">
    <text evidence="1">The sequence shown here is derived from an EMBL/GenBank/DDBJ whole genome shotgun (WGS) entry which is preliminary data.</text>
</comment>
<dbReference type="Proteomes" id="UP000442105">
    <property type="component" value="Unassembled WGS sequence"/>
</dbReference>
<dbReference type="EMBL" id="VZCW01000404">
    <property type="protein sequence ID" value="MQN14346.1"/>
    <property type="molecule type" value="Genomic_DNA"/>
</dbReference>
<reference evidence="2" key="1">
    <citation type="submission" date="2019-09" db="EMBL/GenBank/DDBJ databases">
        <title>Distinct polysaccharide growth profiles of human intestinal Prevotella copri isolates.</title>
        <authorList>
            <person name="Fehlner-Peach H."/>
            <person name="Magnabosco C."/>
            <person name="Raghavan V."/>
            <person name="Scher J.U."/>
            <person name="Tett A."/>
            <person name="Cox L.M."/>
            <person name="Gottsegen C."/>
            <person name="Watters A."/>
            <person name="Wiltshire- Gordon J.D."/>
            <person name="Segata N."/>
            <person name="Bonneau R."/>
            <person name="Littman D.R."/>
        </authorList>
    </citation>
    <scope>NUCLEOTIDE SEQUENCE [LARGE SCALE GENOMIC DNA]</scope>
    <source>
        <strain evidence="2">iAQ1179</strain>
    </source>
</reference>
<protein>
    <recommendedName>
        <fullName evidence="3">Lanthionine synthetase C-like protein</fullName>
    </recommendedName>
</protein>
<evidence type="ECO:0000313" key="1">
    <source>
        <dbReference type="EMBL" id="MQN14346.1"/>
    </source>
</evidence>
<name>A0AA90UJZ8_9BACT</name>
<evidence type="ECO:0008006" key="3">
    <source>
        <dbReference type="Google" id="ProtNLM"/>
    </source>
</evidence>